<organism evidence="10">
    <name type="scientific">bioreactor metagenome</name>
    <dbReference type="NCBI Taxonomy" id="1076179"/>
    <lineage>
        <taxon>unclassified sequences</taxon>
        <taxon>metagenomes</taxon>
        <taxon>ecological metagenomes</taxon>
    </lineage>
</organism>
<dbReference type="AlphaFoldDB" id="A0A644Y3N4"/>
<comment type="catalytic activity">
    <reaction evidence="8">
        <text>DNA(n) + a 2'-deoxyribonucleoside 5'-triphosphate = DNA(n+1) + diphosphate</text>
        <dbReference type="Rhea" id="RHEA:22508"/>
        <dbReference type="Rhea" id="RHEA-COMP:17339"/>
        <dbReference type="Rhea" id="RHEA-COMP:17340"/>
        <dbReference type="ChEBI" id="CHEBI:33019"/>
        <dbReference type="ChEBI" id="CHEBI:61560"/>
        <dbReference type="ChEBI" id="CHEBI:173112"/>
        <dbReference type="EC" id="2.7.7.7"/>
    </reaction>
</comment>
<evidence type="ECO:0000256" key="5">
    <source>
        <dbReference type="ARBA" id="ARBA00022695"/>
    </source>
</evidence>
<dbReference type="InterPro" id="IPR016195">
    <property type="entry name" value="Pol/histidinol_Pase-like"/>
</dbReference>
<dbReference type="GO" id="GO:0003676">
    <property type="term" value="F:nucleic acid binding"/>
    <property type="evidence" value="ECO:0007669"/>
    <property type="project" value="InterPro"/>
</dbReference>
<dbReference type="GO" id="GO:0005737">
    <property type="term" value="C:cytoplasm"/>
    <property type="evidence" value="ECO:0007669"/>
    <property type="project" value="UniProtKB-SubCell"/>
</dbReference>
<dbReference type="Pfam" id="PF02811">
    <property type="entry name" value="PHP"/>
    <property type="match status" value="1"/>
</dbReference>
<dbReference type="InterPro" id="IPR004365">
    <property type="entry name" value="NA-bd_OB_tRNA"/>
</dbReference>
<dbReference type="PANTHER" id="PTHR32294:SF0">
    <property type="entry name" value="DNA POLYMERASE III SUBUNIT ALPHA"/>
    <property type="match status" value="1"/>
</dbReference>
<dbReference type="InterPro" id="IPR011708">
    <property type="entry name" value="DNA_pol3_alpha_NTPase_dom"/>
</dbReference>
<dbReference type="InterPro" id="IPR029460">
    <property type="entry name" value="DNAPol_HHH"/>
</dbReference>
<name>A0A644Y3N4_9ZZZZ</name>
<evidence type="ECO:0000256" key="4">
    <source>
        <dbReference type="ARBA" id="ARBA00022679"/>
    </source>
</evidence>
<dbReference type="InterPro" id="IPR004805">
    <property type="entry name" value="DnaE2/DnaE/PolC"/>
</dbReference>
<evidence type="ECO:0000256" key="8">
    <source>
        <dbReference type="ARBA" id="ARBA00049244"/>
    </source>
</evidence>
<gene>
    <name evidence="10" type="primary">dnaE_20</name>
    <name evidence="10" type="ORF">SDC9_69636</name>
</gene>
<dbReference type="EC" id="2.7.7.7" evidence="2"/>
<reference evidence="10" key="1">
    <citation type="submission" date="2019-08" db="EMBL/GenBank/DDBJ databases">
        <authorList>
            <person name="Kucharzyk K."/>
            <person name="Murdoch R.W."/>
            <person name="Higgins S."/>
            <person name="Loffler F."/>
        </authorList>
    </citation>
    <scope>NUCLEOTIDE SEQUENCE</scope>
</reference>
<keyword evidence="4 10" id="KW-0808">Transferase</keyword>
<dbReference type="GO" id="GO:0008408">
    <property type="term" value="F:3'-5' exonuclease activity"/>
    <property type="evidence" value="ECO:0007669"/>
    <property type="project" value="InterPro"/>
</dbReference>
<dbReference type="Gene3D" id="1.10.10.1600">
    <property type="entry name" value="Bacterial DNA polymerase III alpha subunit, thumb domain"/>
    <property type="match status" value="1"/>
</dbReference>
<feature type="domain" description="Polymerase/histidinol phosphatase N-terminal" evidence="9">
    <location>
        <begin position="5"/>
        <end position="72"/>
    </location>
</feature>
<evidence type="ECO:0000256" key="3">
    <source>
        <dbReference type="ARBA" id="ARBA00019114"/>
    </source>
</evidence>
<dbReference type="CDD" id="cd04485">
    <property type="entry name" value="DnaE_OBF"/>
    <property type="match status" value="1"/>
</dbReference>
<comment type="subcellular location">
    <subcellularLocation>
        <location evidence="1">Cytoplasm</location>
    </subcellularLocation>
</comment>
<dbReference type="InterPro" id="IPR041931">
    <property type="entry name" value="DNA_pol3_alpha_thumb_dom"/>
</dbReference>
<dbReference type="Gene3D" id="2.40.50.140">
    <property type="entry name" value="Nucleic acid-binding proteins"/>
    <property type="match status" value="1"/>
</dbReference>
<evidence type="ECO:0000259" key="9">
    <source>
        <dbReference type="SMART" id="SM00481"/>
    </source>
</evidence>
<dbReference type="Pfam" id="PF14579">
    <property type="entry name" value="HHH_6"/>
    <property type="match status" value="1"/>
</dbReference>
<dbReference type="NCBIfam" id="NF004226">
    <property type="entry name" value="PRK05673.1"/>
    <property type="match status" value="1"/>
</dbReference>
<keyword evidence="6" id="KW-0235">DNA replication</keyword>
<dbReference type="NCBIfam" id="TIGR00594">
    <property type="entry name" value="polc"/>
    <property type="match status" value="1"/>
</dbReference>
<dbReference type="Pfam" id="PF01336">
    <property type="entry name" value="tRNA_anti-codon"/>
    <property type="match status" value="1"/>
</dbReference>
<dbReference type="Pfam" id="PF17657">
    <property type="entry name" value="DNA_pol3_finger"/>
    <property type="match status" value="1"/>
</dbReference>
<dbReference type="Pfam" id="PF07733">
    <property type="entry name" value="DNA_pol3_alpha"/>
    <property type="match status" value="1"/>
</dbReference>
<dbReference type="PANTHER" id="PTHR32294">
    <property type="entry name" value="DNA POLYMERASE III SUBUNIT ALPHA"/>
    <property type="match status" value="1"/>
</dbReference>
<accession>A0A644Y3N4</accession>
<dbReference type="InterPro" id="IPR040982">
    <property type="entry name" value="DNA_pol3_finger"/>
</dbReference>
<dbReference type="Gene3D" id="3.20.20.140">
    <property type="entry name" value="Metal-dependent hydrolases"/>
    <property type="match status" value="1"/>
</dbReference>
<comment type="caution">
    <text evidence="10">The sequence shown here is derived from an EMBL/GenBank/DDBJ whole genome shotgun (WGS) entry which is preliminary data.</text>
</comment>
<sequence length="1160" mass="127603">MRQFVHLHVHSEYSLLDGACRIDRLPQAAADAGQSAIAITDHGVMYGVIDFYKACKKAGVKPIIGCEVYTAPRSRLDKTRERDARSGHLVLLCKNETGYKNLMKIVSDAFTEGFYGKPRTDLSVLKEHAEGLVCLSACLAGDVPSALLAGDYEGAKAIAKEYKELFKEDYYIELQDHGLAEQRAILGKLVQLAGELDIPLVATNDIHYIAKEDAEAQKVLMAVQMAKTVDDETAMFFETEEFYLKTGDEMEALFGSYRGALENTLVIADKCSLDFEFGAHHLPRFEVPKGKTPAGLLKEKALAGYAHRWPKGNEEAAGRLDFELAVIESMGFTDYFLIVEDFISYAKNNGIAVGPGRGSAAGSVVSYCLGITDIDPLKYGLIFERFLNPERISMPDIDIDFCYERRGEVIDYVSRKYGRDHVAQIVTFGTMKARAAIRDVGRALGIPYGEVDVVAKLVPNELGMTLEKALSVSPSLREACAANPTIARLIDMAGRLEDMPRHSSIHAAGIIITRDPVDCYVPLQKADELLVTQYPMGTLEELGLLKMDFLGLRTLTLIQKAEEMIQVHTPGFTMDGMPPDDPKVYEMLAKADTAGVFQFESGGMRQVLIGMEPRCFEDIVAAVALFRPGPMDSIPRYTDNKKHPERITYKSPLLEDILDVTYGCIIYQEQVMAIVRKLAGFSLGRADLVRRAMSKKKHSVMEQERKNFIHGITAPDGTVEVEGCIRRGIPERIASDIFDEMASFASYAFNKSHAAAYALVAYRTAYLKLYYPAEFMASLLTTVLDSTDKVAEYIGEAGKMGLTVLPPSINKSLAGFTVEKGAIRFGLVAIKNIGYHVIESVIAERKDAGPFENLRQFIERMEGRDLNKKTVFSLICAGAFDGMGPNRAQMLQMYELLMDEAAGSRQSNVEGQLNLFGTTTAALPRRWPDVPELALRDLLAYEKEATGLYLSGHPLSEYAPAIRAAGGIAVREVQRAGTVGSLCQDGQYVTVGGVVTARRLKTTKSNTQMAFITLEDMTGSVDCIVFASVLQKYDELLKKDCVIGVRGRVSVKEEEDVTLVPSEVWVLEVGSPQAKSCPAPKKTAPAGLYLKVPGENCRELAQAERIMRIFNGMTPVYARLCDTGAMVKLSLRIAEEKYVEAQLKALLGEDNVVLLGGSPT</sequence>
<dbReference type="InterPro" id="IPR004013">
    <property type="entry name" value="PHP_dom"/>
</dbReference>
<dbReference type="CDD" id="cd12113">
    <property type="entry name" value="PHP_PolIIIA_DnaE3"/>
    <property type="match status" value="1"/>
</dbReference>
<keyword evidence="5 10" id="KW-0548">Nucleotidyltransferase</keyword>
<dbReference type="SUPFAM" id="SSF89550">
    <property type="entry name" value="PHP domain-like"/>
    <property type="match status" value="1"/>
</dbReference>
<dbReference type="GO" id="GO:0006260">
    <property type="term" value="P:DNA replication"/>
    <property type="evidence" value="ECO:0007669"/>
    <property type="project" value="UniProtKB-KW"/>
</dbReference>
<evidence type="ECO:0000313" key="10">
    <source>
        <dbReference type="EMBL" id="MPM23172.1"/>
    </source>
</evidence>
<evidence type="ECO:0000256" key="6">
    <source>
        <dbReference type="ARBA" id="ARBA00022705"/>
    </source>
</evidence>
<evidence type="ECO:0000256" key="2">
    <source>
        <dbReference type="ARBA" id="ARBA00012417"/>
    </source>
</evidence>
<evidence type="ECO:0000256" key="1">
    <source>
        <dbReference type="ARBA" id="ARBA00004496"/>
    </source>
</evidence>
<dbReference type="InterPro" id="IPR003141">
    <property type="entry name" value="Pol/His_phosphatase_N"/>
</dbReference>
<dbReference type="Gene3D" id="1.10.150.870">
    <property type="match status" value="1"/>
</dbReference>
<dbReference type="EMBL" id="VSSQ01003971">
    <property type="protein sequence ID" value="MPM23172.1"/>
    <property type="molecule type" value="Genomic_DNA"/>
</dbReference>
<dbReference type="NCBIfam" id="NF005298">
    <property type="entry name" value="PRK06826.1"/>
    <property type="match status" value="1"/>
</dbReference>
<dbReference type="InterPro" id="IPR012340">
    <property type="entry name" value="NA-bd_OB-fold"/>
</dbReference>
<evidence type="ECO:0000256" key="7">
    <source>
        <dbReference type="ARBA" id="ARBA00022932"/>
    </source>
</evidence>
<protein>
    <recommendedName>
        <fullName evidence="3">DNA polymerase III subunit alpha</fullName>
        <ecNumber evidence="2">2.7.7.7</ecNumber>
    </recommendedName>
</protein>
<keyword evidence="7" id="KW-0239">DNA-directed DNA polymerase</keyword>
<dbReference type="GO" id="GO:0003887">
    <property type="term" value="F:DNA-directed DNA polymerase activity"/>
    <property type="evidence" value="ECO:0007669"/>
    <property type="project" value="UniProtKB-KW"/>
</dbReference>
<proteinExistence type="predicted"/>
<dbReference type="SMART" id="SM00481">
    <property type="entry name" value="POLIIIAc"/>
    <property type="match status" value="1"/>
</dbReference>
<dbReference type="SUPFAM" id="SSF50249">
    <property type="entry name" value="Nucleic acid-binding proteins"/>
    <property type="match status" value="1"/>
</dbReference>